<dbReference type="PANTHER" id="PTHR11610:SF173">
    <property type="entry name" value="LIPASE DOMAIN-CONTAINING PROTEIN-RELATED"/>
    <property type="match status" value="1"/>
</dbReference>
<evidence type="ECO:0000313" key="7">
    <source>
        <dbReference type="Proteomes" id="UP001378592"/>
    </source>
</evidence>
<evidence type="ECO:0000259" key="5">
    <source>
        <dbReference type="Pfam" id="PF00151"/>
    </source>
</evidence>
<evidence type="ECO:0000256" key="3">
    <source>
        <dbReference type="ARBA" id="ARBA00022525"/>
    </source>
</evidence>
<dbReference type="Proteomes" id="UP001378592">
    <property type="component" value="Unassembled WGS sequence"/>
</dbReference>
<gene>
    <name evidence="6" type="ORF">R5R35_003784</name>
</gene>
<sequence length="297" mass="31117">MWIPDGNGLLHLVDLEEEPAAAPRFNGATDVTLSLYTQKNPTSAQVIKINSIPSNFDASNPTRFIIHGWNSAGKNMDHFRSAYIKTGKNYNIILVDWSKLASASYASAKTSALNVGKYIAQVVNNLISLKGLNRNTLYIIGHSLGAHASGVAGYNLGANLASVVGLDPAAPSFGSESLANRLDASDAKFVQVIHTNGGLLGWADALGNADFFPNGGKSQAGCGLDIAGACSHGRSHEYYAESINSSKFVGRRCSTYALFTAGSCSSNPTAVLGEPASTSASGSYFLTTNTKSPFAKG</sequence>
<dbReference type="InterPro" id="IPR029058">
    <property type="entry name" value="AB_hydrolase_fold"/>
</dbReference>
<protein>
    <recommendedName>
        <fullName evidence="5">Lipase domain-containing protein</fullName>
    </recommendedName>
</protein>
<name>A0AAN9Z1L6_9ORTH</name>
<dbReference type="InterPro" id="IPR000734">
    <property type="entry name" value="TAG_lipase"/>
</dbReference>
<dbReference type="PANTHER" id="PTHR11610">
    <property type="entry name" value="LIPASE"/>
    <property type="match status" value="1"/>
</dbReference>
<dbReference type="InterPro" id="IPR033906">
    <property type="entry name" value="Lipase_N"/>
</dbReference>
<comment type="similarity">
    <text evidence="2 4">Belongs to the AB hydrolase superfamily. Lipase family.</text>
</comment>
<evidence type="ECO:0000256" key="1">
    <source>
        <dbReference type="ARBA" id="ARBA00004613"/>
    </source>
</evidence>
<dbReference type="GO" id="GO:0016042">
    <property type="term" value="P:lipid catabolic process"/>
    <property type="evidence" value="ECO:0007669"/>
    <property type="project" value="TreeGrafter"/>
</dbReference>
<dbReference type="CDD" id="cd00707">
    <property type="entry name" value="Pancreat_lipase_like"/>
    <property type="match status" value="1"/>
</dbReference>
<evidence type="ECO:0000313" key="6">
    <source>
        <dbReference type="EMBL" id="KAK7794666.1"/>
    </source>
</evidence>
<organism evidence="6 7">
    <name type="scientific">Gryllus longicercus</name>
    <dbReference type="NCBI Taxonomy" id="2509291"/>
    <lineage>
        <taxon>Eukaryota</taxon>
        <taxon>Metazoa</taxon>
        <taxon>Ecdysozoa</taxon>
        <taxon>Arthropoda</taxon>
        <taxon>Hexapoda</taxon>
        <taxon>Insecta</taxon>
        <taxon>Pterygota</taxon>
        <taxon>Neoptera</taxon>
        <taxon>Polyneoptera</taxon>
        <taxon>Orthoptera</taxon>
        <taxon>Ensifera</taxon>
        <taxon>Gryllidea</taxon>
        <taxon>Grylloidea</taxon>
        <taxon>Gryllidae</taxon>
        <taxon>Gryllinae</taxon>
        <taxon>Gryllus</taxon>
    </lineage>
</organism>
<dbReference type="EMBL" id="JAZDUA010000324">
    <property type="protein sequence ID" value="KAK7794666.1"/>
    <property type="molecule type" value="Genomic_DNA"/>
</dbReference>
<dbReference type="Gene3D" id="3.40.50.1820">
    <property type="entry name" value="alpha/beta hydrolase"/>
    <property type="match status" value="1"/>
</dbReference>
<keyword evidence="3" id="KW-0964">Secreted</keyword>
<proteinExistence type="inferred from homology"/>
<dbReference type="SUPFAM" id="SSF53474">
    <property type="entry name" value="alpha/beta-Hydrolases"/>
    <property type="match status" value="1"/>
</dbReference>
<dbReference type="PRINTS" id="PR00825">
    <property type="entry name" value="DOLALLERGEN"/>
</dbReference>
<reference evidence="6 7" key="1">
    <citation type="submission" date="2024-03" db="EMBL/GenBank/DDBJ databases">
        <title>The genome assembly and annotation of the cricket Gryllus longicercus Weissman &amp; Gray.</title>
        <authorList>
            <person name="Szrajer S."/>
            <person name="Gray D."/>
            <person name="Ylla G."/>
        </authorList>
    </citation>
    <scope>NUCLEOTIDE SEQUENCE [LARGE SCALE GENOMIC DNA]</scope>
    <source>
        <strain evidence="6">DAG 2021-001</strain>
        <tissue evidence="6">Whole body minus gut</tissue>
    </source>
</reference>
<feature type="domain" description="Lipase" evidence="5">
    <location>
        <begin position="22"/>
        <end position="294"/>
    </location>
</feature>
<dbReference type="AlphaFoldDB" id="A0AAN9Z1L6"/>
<accession>A0AAN9Z1L6</accession>
<comment type="subcellular location">
    <subcellularLocation>
        <location evidence="1">Secreted</location>
    </subcellularLocation>
</comment>
<keyword evidence="7" id="KW-1185">Reference proteome</keyword>
<comment type="caution">
    <text evidence="6">The sequence shown here is derived from an EMBL/GenBank/DDBJ whole genome shotgun (WGS) entry which is preliminary data.</text>
</comment>
<evidence type="ECO:0000256" key="2">
    <source>
        <dbReference type="ARBA" id="ARBA00010701"/>
    </source>
</evidence>
<dbReference type="Pfam" id="PF00151">
    <property type="entry name" value="Lipase"/>
    <property type="match status" value="1"/>
</dbReference>
<dbReference type="PRINTS" id="PR00821">
    <property type="entry name" value="TAGLIPASE"/>
</dbReference>
<evidence type="ECO:0000256" key="4">
    <source>
        <dbReference type="RuleBase" id="RU004262"/>
    </source>
</evidence>
<dbReference type="GO" id="GO:0017171">
    <property type="term" value="F:serine hydrolase activity"/>
    <property type="evidence" value="ECO:0007669"/>
    <property type="project" value="TreeGrafter"/>
</dbReference>
<dbReference type="GO" id="GO:0016298">
    <property type="term" value="F:lipase activity"/>
    <property type="evidence" value="ECO:0007669"/>
    <property type="project" value="InterPro"/>
</dbReference>
<dbReference type="GO" id="GO:0005615">
    <property type="term" value="C:extracellular space"/>
    <property type="evidence" value="ECO:0007669"/>
    <property type="project" value="TreeGrafter"/>
</dbReference>
<dbReference type="InterPro" id="IPR002334">
    <property type="entry name" value="Allerg_PlipaseA1"/>
</dbReference>
<dbReference type="InterPro" id="IPR013818">
    <property type="entry name" value="Lipase"/>
</dbReference>